<evidence type="ECO:0000313" key="1">
    <source>
        <dbReference type="EMBL" id="KAJ9535760.1"/>
    </source>
</evidence>
<keyword evidence="2" id="KW-1185">Reference proteome</keyword>
<dbReference type="Proteomes" id="UP001172457">
    <property type="component" value="Unassembled WGS sequence"/>
</dbReference>
<accession>A0AA38W210</accession>
<dbReference type="AlphaFoldDB" id="A0AA38W210"/>
<evidence type="ECO:0000313" key="2">
    <source>
        <dbReference type="Proteomes" id="UP001172457"/>
    </source>
</evidence>
<proteinExistence type="predicted"/>
<sequence length="97" mass="10877">MALTFQKANIVEHGQASRANKTNFVKGKESKNGRGFNLGSKGRIIKKKFQGNYYNCDKPGHHVVNCRLPKREKAKETNFMDDIARDVSGLDLVAIIL</sequence>
<name>A0AA38W210_9ASTR</name>
<evidence type="ECO:0008006" key="3">
    <source>
        <dbReference type="Google" id="ProtNLM"/>
    </source>
</evidence>
<dbReference type="EMBL" id="JARYMX010000133">
    <property type="protein sequence ID" value="KAJ9535760.1"/>
    <property type="molecule type" value="Genomic_DNA"/>
</dbReference>
<gene>
    <name evidence="1" type="ORF">OSB04_un001087</name>
</gene>
<organism evidence="1 2">
    <name type="scientific">Centaurea solstitialis</name>
    <name type="common">yellow star-thistle</name>
    <dbReference type="NCBI Taxonomy" id="347529"/>
    <lineage>
        <taxon>Eukaryota</taxon>
        <taxon>Viridiplantae</taxon>
        <taxon>Streptophyta</taxon>
        <taxon>Embryophyta</taxon>
        <taxon>Tracheophyta</taxon>
        <taxon>Spermatophyta</taxon>
        <taxon>Magnoliopsida</taxon>
        <taxon>eudicotyledons</taxon>
        <taxon>Gunneridae</taxon>
        <taxon>Pentapetalae</taxon>
        <taxon>asterids</taxon>
        <taxon>campanulids</taxon>
        <taxon>Asterales</taxon>
        <taxon>Asteraceae</taxon>
        <taxon>Carduoideae</taxon>
        <taxon>Cardueae</taxon>
        <taxon>Centaureinae</taxon>
        <taxon>Centaurea</taxon>
    </lineage>
</organism>
<reference evidence="1" key="1">
    <citation type="submission" date="2023-03" db="EMBL/GenBank/DDBJ databases">
        <title>Chromosome-scale reference genome and RAD-based genetic map of yellow starthistle (Centaurea solstitialis) reveal putative structural variation and QTLs associated with invader traits.</title>
        <authorList>
            <person name="Reatini B."/>
            <person name="Cang F.A."/>
            <person name="Jiang Q."/>
            <person name="Mckibben M.T.W."/>
            <person name="Barker M.S."/>
            <person name="Rieseberg L.H."/>
            <person name="Dlugosch K.M."/>
        </authorList>
    </citation>
    <scope>NUCLEOTIDE SEQUENCE</scope>
    <source>
        <strain evidence="1">CAN-66</strain>
        <tissue evidence="1">Leaf</tissue>
    </source>
</reference>
<comment type="caution">
    <text evidence="1">The sequence shown here is derived from an EMBL/GenBank/DDBJ whole genome shotgun (WGS) entry which is preliminary data.</text>
</comment>
<protein>
    <recommendedName>
        <fullName evidence="3">CCHC-type domain-containing protein</fullName>
    </recommendedName>
</protein>